<sequence>MRNCWVSILALVMSVIALMLSYRVAPIDFKDYWGFVLGVQSLLVTILIGWQILNVFEVKRQIEDFNETISKLKKENENIIHDKISDYDLTVSALFQQLEGIRQFNSGHGKDALAFFMKSLKLLNAASDKTPIDGLVSYILGIKSEKLYVSPISKEDVDLYLQIISNCTSEKKPELLKYVMSLPVSEKNDN</sequence>
<reference evidence="1 2" key="1">
    <citation type="submission" date="2018-08" db="EMBL/GenBank/DDBJ databases">
        <title>A genome reference for cultivated species of the human gut microbiota.</title>
        <authorList>
            <person name="Zou Y."/>
            <person name="Xue W."/>
            <person name="Luo G."/>
        </authorList>
    </citation>
    <scope>NUCLEOTIDE SEQUENCE [LARGE SCALE GENOMIC DNA]</scope>
    <source>
        <strain evidence="1 2">AM30-4</strain>
    </source>
</reference>
<dbReference type="EMBL" id="QSJN01000007">
    <property type="protein sequence ID" value="RHD74050.1"/>
    <property type="molecule type" value="Genomic_DNA"/>
</dbReference>
<name>A0A3R6BY70_PARDI</name>
<dbReference type="RefSeq" id="WP_034527445.1">
    <property type="nucleotide sequence ID" value="NZ_CP103148.1"/>
</dbReference>
<gene>
    <name evidence="1" type="ORF">DW782_13065</name>
</gene>
<evidence type="ECO:0000313" key="2">
    <source>
        <dbReference type="Proteomes" id="UP000284660"/>
    </source>
</evidence>
<dbReference type="AlphaFoldDB" id="A0A3R6BY70"/>
<organism evidence="1 2">
    <name type="scientific">Parabacteroides distasonis</name>
    <dbReference type="NCBI Taxonomy" id="823"/>
    <lineage>
        <taxon>Bacteria</taxon>
        <taxon>Pseudomonadati</taxon>
        <taxon>Bacteroidota</taxon>
        <taxon>Bacteroidia</taxon>
        <taxon>Bacteroidales</taxon>
        <taxon>Tannerellaceae</taxon>
        <taxon>Parabacteroides</taxon>
    </lineage>
</organism>
<accession>A0A3R6BY70</accession>
<dbReference type="Proteomes" id="UP000284660">
    <property type="component" value="Unassembled WGS sequence"/>
</dbReference>
<proteinExistence type="predicted"/>
<protein>
    <submittedName>
        <fullName evidence="1">Uncharacterized protein</fullName>
    </submittedName>
</protein>
<comment type="caution">
    <text evidence="1">The sequence shown here is derived from an EMBL/GenBank/DDBJ whole genome shotgun (WGS) entry which is preliminary data.</text>
</comment>
<evidence type="ECO:0000313" key="1">
    <source>
        <dbReference type="EMBL" id="RHD74050.1"/>
    </source>
</evidence>